<dbReference type="CDD" id="cd00622">
    <property type="entry name" value="PLPDE_III_ODC"/>
    <property type="match status" value="1"/>
</dbReference>
<dbReference type="Proteomes" id="UP000507470">
    <property type="component" value="Unassembled WGS sequence"/>
</dbReference>
<evidence type="ECO:0000256" key="2">
    <source>
        <dbReference type="ARBA" id="ARBA00008872"/>
    </source>
</evidence>
<evidence type="ECO:0000313" key="7">
    <source>
        <dbReference type="EMBL" id="CAC5405949.1"/>
    </source>
</evidence>
<dbReference type="FunFam" id="3.20.20.10:FF:000005">
    <property type="entry name" value="Ornithine decarboxylase"/>
    <property type="match status" value="1"/>
</dbReference>
<sequence>MGLSFDCASKIEIQKILELGVDPSRIIYANTNKPLSFIKYAADNGVSMMTFDCEDGLIKIKKVYPDAKLVLRISPQSNYKVKLDLGKKFGCHPLKASKLLEMAMNLKLNVIGVSFHVGHGCLETGAFAAAIEQSRKVFDIGLAMGFDMHLLDIGGGFPGEIIQNVETNITFEEIAEVANKALDDFFPEKDVRIIAEPGQYYVSSAFTVAVNIITKKIFTDKDTLSPDGDFLDKPTVQNEPTRMYYVNDGIYGCFLLCLTDPGCFVPSHFKDSDEELHNSTIWGPTCDSLDLVIENVKLPELTTGDWIFFKDMGAYSFTTASSFNSMPKVKEYFICEKNYGICSALNYLPIDLASNENVDLNRSVRLKYHT</sequence>
<protein>
    <submittedName>
        <fullName evidence="7">E4.1.1.17</fullName>
        <ecNumber evidence="7">4.1.1.17</ecNumber>
    </submittedName>
</protein>
<dbReference type="Gene3D" id="3.20.20.10">
    <property type="entry name" value="Alanine racemase"/>
    <property type="match status" value="1"/>
</dbReference>
<dbReference type="InterPro" id="IPR002433">
    <property type="entry name" value="Orn_de-COase"/>
</dbReference>
<dbReference type="GO" id="GO:0033387">
    <property type="term" value="P:putrescine biosynthetic process from arginine, via ornithine"/>
    <property type="evidence" value="ECO:0007669"/>
    <property type="project" value="TreeGrafter"/>
</dbReference>
<reference evidence="7 8" key="1">
    <citation type="submission" date="2020-06" db="EMBL/GenBank/DDBJ databases">
        <authorList>
            <person name="Li R."/>
            <person name="Bekaert M."/>
        </authorList>
    </citation>
    <scope>NUCLEOTIDE SEQUENCE [LARGE SCALE GENOMIC DNA]</scope>
    <source>
        <strain evidence="8">wild</strain>
    </source>
</reference>
<comment type="function">
    <text evidence="5">Catalyzes the first and rate-limiting step of polyamine biosynthesis that converts ornithine into putrescine, which is the precursor for the polyamines, spermidine and spermine. Polyamines are essential for cell proliferation and are implicated in cellular processes, ranging from DNA replication to apoptosis.</text>
</comment>
<gene>
    <name evidence="7" type="ORF">MCOR_39584</name>
</gene>
<evidence type="ECO:0000256" key="3">
    <source>
        <dbReference type="ARBA" id="ARBA00022898"/>
    </source>
</evidence>
<dbReference type="InterPro" id="IPR029066">
    <property type="entry name" value="PLP-binding_barrel"/>
</dbReference>
<dbReference type="SUPFAM" id="SSF51419">
    <property type="entry name" value="PLP-binding barrel"/>
    <property type="match status" value="1"/>
</dbReference>
<dbReference type="PRINTS" id="PR01179">
    <property type="entry name" value="ODADCRBXLASE"/>
</dbReference>
<comment type="cofactor">
    <cofactor evidence="1">
        <name>pyridoxal 5'-phosphate</name>
        <dbReference type="ChEBI" id="CHEBI:597326"/>
    </cofactor>
</comment>
<evidence type="ECO:0000259" key="6">
    <source>
        <dbReference type="Pfam" id="PF02784"/>
    </source>
</evidence>
<evidence type="ECO:0000256" key="1">
    <source>
        <dbReference type="ARBA" id="ARBA00001933"/>
    </source>
</evidence>
<dbReference type="Gene3D" id="2.40.37.10">
    <property type="entry name" value="Lyase, Ornithine Decarboxylase, Chain A, domain 1"/>
    <property type="match status" value="1"/>
</dbReference>
<feature type="domain" description="Orn/DAP/Arg decarboxylase 2 N-terminal" evidence="6">
    <location>
        <begin position="2"/>
        <end position="203"/>
    </location>
</feature>
<dbReference type="PANTHER" id="PTHR11482:SF6">
    <property type="entry name" value="ORNITHINE DECARBOXYLASE 1-RELATED"/>
    <property type="match status" value="1"/>
</dbReference>
<dbReference type="GO" id="GO:0004586">
    <property type="term" value="F:ornithine decarboxylase activity"/>
    <property type="evidence" value="ECO:0007669"/>
    <property type="project" value="UniProtKB-EC"/>
</dbReference>
<dbReference type="GO" id="GO:0005737">
    <property type="term" value="C:cytoplasm"/>
    <property type="evidence" value="ECO:0007669"/>
    <property type="project" value="TreeGrafter"/>
</dbReference>
<dbReference type="InterPro" id="IPR022644">
    <property type="entry name" value="De-COase2_N"/>
</dbReference>
<keyword evidence="4 7" id="KW-0456">Lyase</keyword>
<proteinExistence type="inferred from homology"/>
<dbReference type="AlphaFoldDB" id="A0A6J8DDC8"/>
<dbReference type="PANTHER" id="PTHR11482">
    <property type="entry name" value="ARGININE/DIAMINOPIMELATE/ORNITHINE DECARBOXYLASE"/>
    <property type="match status" value="1"/>
</dbReference>
<dbReference type="InterPro" id="IPR009006">
    <property type="entry name" value="Ala_racemase/Decarboxylase_C"/>
</dbReference>
<dbReference type="InterPro" id="IPR000183">
    <property type="entry name" value="Orn/DAP/Arg_de-COase"/>
</dbReference>
<dbReference type="OrthoDB" id="5034579at2759"/>
<accession>A0A6J8DDC8</accession>
<organism evidence="7 8">
    <name type="scientific">Mytilus coruscus</name>
    <name type="common">Sea mussel</name>
    <dbReference type="NCBI Taxonomy" id="42192"/>
    <lineage>
        <taxon>Eukaryota</taxon>
        <taxon>Metazoa</taxon>
        <taxon>Spiralia</taxon>
        <taxon>Lophotrochozoa</taxon>
        <taxon>Mollusca</taxon>
        <taxon>Bivalvia</taxon>
        <taxon>Autobranchia</taxon>
        <taxon>Pteriomorphia</taxon>
        <taxon>Mytilida</taxon>
        <taxon>Mytiloidea</taxon>
        <taxon>Mytilidae</taxon>
        <taxon>Mytilinae</taxon>
        <taxon>Mytilus</taxon>
    </lineage>
</organism>
<keyword evidence="3" id="KW-0663">Pyridoxal phosphate</keyword>
<name>A0A6J8DDC8_MYTCO</name>
<dbReference type="SUPFAM" id="SSF50621">
    <property type="entry name" value="Alanine racemase C-terminal domain-like"/>
    <property type="match status" value="1"/>
</dbReference>
<dbReference type="PRINTS" id="PR01182">
    <property type="entry name" value="ORNDCRBXLASE"/>
</dbReference>
<dbReference type="Pfam" id="PF02784">
    <property type="entry name" value="Orn_Arg_deC_N"/>
    <property type="match status" value="1"/>
</dbReference>
<evidence type="ECO:0000256" key="5">
    <source>
        <dbReference type="ARBA" id="ARBA00037173"/>
    </source>
</evidence>
<evidence type="ECO:0000313" key="8">
    <source>
        <dbReference type="Proteomes" id="UP000507470"/>
    </source>
</evidence>
<evidence type="ECO:0000256" key="4">
    <source>
        <dbReference type="ARBA" id="ARBA00023239"/>
    </source>
</evidence>
<keyword evidence="8" id="KW-1185">Reference proteome</keyword>
<dbReference type="EMBL" id="CACVKT020007144">
    <property type="protein sequence ID" value="CAC5405949.1"/>
    <property type="molecule type" value="Genomic_DNA"/>
</dbReference>
<dbReference type="EC" id="4.1.1.17" evidence="7"/>
<comment type="similarity">
    <text evidence="2">Belongs to the Orn/Lys/Arg decarboxylase class-II family.</text>
</comment>